<dbReference type="OrthoDB" id="354304at2759"/>
<dbReference type="InterPro" id="IPR029033">
    <property type="entry name" value="His_PPase_superfam"/>
</dbReference>
<dbReference type="Pfam" id="PF00300">
    <property type="entry name" value="His_Phos_1"/>
    <property type="match status" value="1"/>
</dbReference>
<evidence type="ECO:0000313" key="3">
    <source>
        <dbReference type="EMBL" id="KAG7453194.1"/>
    </source>
</evidence>
<dbReference type="CDD" id="cd07067">
    <property type="entry name" value="HP_PGM_like"/>
    <property type="match status" value="1"/>
</dbReference>
<sequence length="269" mass="30105">MNPQEQPSNSTASPLATVEDTSHGSQKTENLGKCLILTLVRHGQSQSNVCRHLSGGRFDPLTDCGYSQAEQLSKDLSSMHIDHLISSPYTRALDTARVIGRNNIERPGLKPEEDELIIEQYHGPAVEAARSAGNGDLAYELRTGQSSFLAYGRPTFPPRSYSPPGGESLESVSRRARITLRRYLRWYGGSFSSMPDVPIDSTNLIDGVPHVVMVSHNIFLTEFYETMLFFNDPSQRYDTPVNWGNASWARYIVFYDGERLELKTMKQPS</sequence>
<name>A0A9P7W6J3_9AGAR</name>
<comment type="caution">
    <text evidence="3">The sequence shown here is derived from an EMBL/GenBank/DDBJ whole genome shotgun (WGS) entry which is preliminary data.</text>
</comment>
<protein>
    <submittedName>
        <fullName evidence="3">PGAM-domain-containing protein</fullName>
    </submittedName>
</protein>
<dbReference type="GO" id="GO:0004331">
    <property type="term" value="F:fructose-2,6-bisphosphate 2-phosphatase activity"/>
    <property type="evidence" value="ECO:0007669"/>
    <property type="project" value="TreeGrafter"/>
</dbReference>
<reference evidence="3" key="1">
    <citation type="submission" date="2020-11" db="EMBL/GenBank/DDBJ databases">
        <title>Adaptations for nitrogen fixation in a non-lichenized fungal sporocarp promotes dispersal by wood-feeding termites.</title>
        <authorList>
            <consortium name="DOE Joint Genome Institute"/>
            <person name="Koch R.A."/>
            <person name="Yoon G."/>
            <person name="Arayal U."/>
            <person name="Lail K."/>
            <person name="Amirebrahimi M."/>
            <person name="Labutti K."/>
            <person name="Lipzen A."/>
            <person name="Riley R."/>
            <person name="Barry K."/>
            <person name="Henrissat B."/>
            <person name="Grigoriev I.V."/>
            <person name="Herr J.R."/>
            <person name="Aime M.C."/>
        </authorList>
    </citation>
    <scope>NUCLEOTIDE SEQUENCE</scope>
    <source>
        <strain evidence="3">MCA 3950</strain>
    </source>
</reference>
<feature type="compositionally biased region" description="Polar residues" evidence="2">
    <location>
        <begin position="1"/>
        <end position="14"/>
    </location>
</feature>
<dbReference type="InterPro" id="IPR001345">
    <property type="entry name" value="PG/BPGM_mutase_AS"/>
</dbReference>
<organism evidence="3 4">
    <name type="scientific">Guyanagaster necrorhizus</name>
    <dbReference type="NCBI Taxonomy" id="856835"/>
    <lineage>
        <taxon>Eukaryota</taxon>
        <taxon>Fungi</taxon>
        <taxon>Dikarya</taxon>
        <taxon>Basidiomycota</taxon>
        <taxon>Agaricomycotina</taxon>
        <taxon>Agaricomycetes</taxon>
        <taxon>Agaricomycetidae</taxon>
        <taxon>Agaricales</taxon>
        <taxon>Marasmiineae</taxon>
        <taxon>Physalacriaceae</taxon>
        <taxon>Guyanagaster</taxon>
    </lineage>
</organism>
<dbReference type="Proteomes" id="UP000812287">
    <property type="component" value="Unassembled WGS sequence"/>
</dbReference>
<dbReference type="InterPro" id="IPR051695">
    <property type="entry name" value="Phosphoglycerate_Mutase"/>
</dbReference>
<feature type="region of interest" description="Disordered" evidence="2">
    <location>
        <begin position="1"/>
        <end position="27"/>
    </location>
</feature>
<keyword evidence="4" id="KW-1185">Reference proteome</keyword>
<dbReference type="SMART" id="SM00855">
    <property type="entry name" value="PGAM"/>
    <property type="match status" value="1"/>
</dbReference>
<dbReference type="GeneID" id="66107180"/>
<dbReference type="PANTHER" id="PTHR46517:SF1">
    <property type="entry name" value="FRUCTOSE-2,6-BISPHOSPHATASE TIGAR"/>
    <property type="match status" value="1"/>
</dbReference>
<evidence type="ECO:0000256" key="2">
    <source>
        <dbReference type="SAM" id="MobiDB-lite"/>
    </source>
</evidence>
<dbReference type="Gene3D" id="3.40.50.1240">
    <property type="entry name" value="Phosphoglycerate mutase-like"/>
    <property type="match status" value="1"/>
</dbReference>
<evidence type="ECO:0000313" key="4">
    <source>
        <dbReference type="Proteomes" id="UP000812287"/>
    </source>
</evidence>
<dbReference type="GO" id="GO:0005829">
    <property type="term" value="C:cytosol"/>
    <property type="evidence" value="ECO:0007669"/>
    <property type="project" value="TreeGrafter"/>
</dbReference>
<keyword evidence="1" id="KW-0378">Hydrolase</keyword>
<dbReference type="PANTHER" id="PTHR46517">
    <property type="entry name" value="FRUCTOSE-2,6-BISPHOSPHATASE TIGAR"/>
    <property type="match status" value="1"/>
</dbReference>
<dbReference type="AlphaFoldDB" id="A0A9P7W6J3"/>
<proteinExistence type="predicted"/>
<dbReference type="EMBL" id="MU250523">
    <property type="protein sequence ID" value="KAG7453194.1"/>
    <property type="molecule type" value="Genomic_DNA"/>
</dbReference>
<dbReference type="GO" id="GO:0045820">
    <property type="term" value="P:negative regulation of glycolytic process"/>
    <property type="evidence" value="ECO:0007669"/>
    <property type="project" value="TreeGrafter"/>
</dbReference>
<accession>A0A9P7W6J3</accession>
<dbReference type="GO" id="GO:0043456">
    <property type="term" value="P:regulation of pentose-phosphate shunt"/>
    <property type="evidence" value="ECO:0007669"/>
    <property type="project" value="TreeGrafter"/>
</dbReference>
<dbReference type="PROSITE" id="PS00175">
    <property type="entry name" value="PG_MUTASE"/>
    <property type="match status" value="1"/>
</dbReference>
<dbReference type="InterPro" id="IPR013078">
    <property type="entry name" value="His_Pase_superF_clade-1"/>
</dbReference>
<evidence type="ECO:0000256" key="1">
    <source>
        <dbReference type="ARBA" id="ARBA00022801"/>
    </source>
</evidence>
<dbReference type="RefSeq" id="XP_043046694.1">
    <property type="nucleotide sequence ID" value="XM_043184883.1"/>
</dbReference>
<dbReference type="SUPFAM" id="SSF53254">
    <property type="entry name" value="Phosphoglycerate mutase-like"/>
    <property type="match status" value="1"/>
</dbReference>
<gene>
    <name evidence="3" type="ORF">BT62DRAFT_925728</name>
</gene>